<feature type="chain" id="PRO_5032283576" evidence="5">
    <location>
        <begin position="25"/>
        <end position="76"/>
    </location>
</feature>
<dbReference type="EMBL" id="DUZY01000001">
    <property type="protein sequence ID" value="DAD19584.1"/>
    <property type="molecule type" value="Genomic_DNA"/>
</dbReference>
<dbReference type="InterPro" id="IPR010851">
    <property type="entry name" value="DEFL"/>
</dbReference>
<gene>
    <name evidence="6" type="ORF">HUJ06_021047</name>
</gene>
<keyword evidence="3" id="KW-0295">Fungicide</keyword>
<name>A0A822XDR0_NELNU</name>
<evidence type="ECO:0000313" key="7">
    <source>
        <dbReference type="Proteomes" id="UP000607653"/>
    </source>
</evidence>
<comment type="similarity">
    <text evidence="1">Belongs to the DEFL family.</text>
</comment>
<dbReference type="PANTHER" id="PTHR33830">
    <property type="entry name" value="DEFENSIN-LIKE PROTEIN 184-RELATED"/>
    <property type="match status" value="1"/>
</dbReference>
<keyword evidence="4" id="KW-0611">Plant defense</keyword>
<dbReference type="PANTHER" id="PTHR33830:SF3">
    <property type="entry name" value="DEFENSIN-LIKE PROTEIN 127-RELATED"/>
    <property type="match status" value="1"/>
</dbReference>
<evidence type="ECO:0000313" key="6">
    <source>
        <dbReference type="EMBL" id="DAD19584.1"/>
    </source>
</evidence>
<dbReference type="AlphaFoldDB" id="A0A822XDR0"/>
<keyword evidence="7" id="KW-1185">Reference proteome</keyword>
<evidence type="ECO:0000256" key="2">
    <source>
        <dbReference type="ARBA" id="ARBA00022529"/>
    </source>
</evidence>
<protein>
    <submittedName>
        <fullName evidence="6">Uncharacterized protein</fullName>
    </submittedName>
</protein>
<proteinExistence type="inferred from homology"/>
<evidence type="ECO:0000256" key="5">
    <source>
        <dbReference type="SAM" id="SignalP"/>
    </source>
</evidence>
<evidence type="ECO:0000256" key="4">
    <source>
        <dbReference type="ARBA" id="ARBA00022821"/>
    </source>
</evidence>
<evidence type="ECO:0000256" key="1">
    <source>
        <dbReference type="ARBA" id="ARBA00006722"/>
    </source>
</evidence>
<dbReference type="GO" id="GO:0031640">
    <property type="term" value="P:killing of cells of another organism"/>
    <property type="evidence" value="ECO:0007669"/>
    <property type="project" value="UniProtKB-KW"/>
</dbReference>
<dbReference type="Proteomes" id="UP000607653">
    <property type="component" value="Unassembled WGS sequence"/>
</dbReference>
<sequence>MMGKFSPSLFLALLLFFSAETTRMEVVDAKTCKIALLGCNLNSLCNQQCFAKYNGRGSCYRPPGTFLNECMCWYPC</sequence>
<organism evidence="6 7">
    <name type="scientific">Nelumbo nucifera</name>
    <name type="common">Sacred lotus</name>
    <dbReference type="NCBI Taxonomy" id="4432"/>
    <lineage>
        <taxon>Eukaryota</taxon>
        <taxon>Viridiplantae</taxon>
        <taxon>Streptophyta</taxon>
        <taxon>Embryophyta</taxon>
        <taxon>Tracheophyta</taxon>
        <taxon>Spermatophyta</taxon>
        <taxon>Magnoliopsida</taxon>
        <taxon>Proteales</taxon>
        <taxon>Nelumbonaceae</taxon>
        <taxon>Nelumbo</taxon>
    </lineage>
</organism>
<dbReference type="Pfam" id="PF07333">
    <property type="entry name" value="SLR1-BP"/>
    <property type="match status" value="1"/>
</dbReference>
<evidence type="ECO:0000256" key="3">
    <source>
        <dbReference type="ARBA" id="ARBA00022577"/>
    </source>
</evidence>
<keyword evidence="5" id="KW-0732">Signal</keyword>
<keyword evidence="2" id="KW-0929">Antimicrobial</keyword>
<feature type="signal peptide" evidence="5">
    <location>
        <begin position="1"/>
        <end position="24"/>
    </location>
</feature>
<comment type="caution">
    <text evidence="6">The sequence shown here is derived from an EMBL/GenBank/DDBJ whole genome shotgun (WGS) entry which is preliminary data.</text>
</comment>
<reference evidence="6 7" key="1">
    <citation type="journal article" date="2020" name="Mol. Biol. Evol.">
        <title>Distinct Expression and Methylation Patterns for Genes with Different Fates following a Single Whole-Genome Duplication in Flowering Plants.</title>
        <authorList>
            <person name="Shi T."/>
            <person name="Rahmani R.S."/>
            <person name="Gugger P.F."/>
            <person name="Wang M."/>
            <person name="Li H."/>
            <person name="Zhang Y."/>
            <person name="Li Z."/>
            <person name="Wang Q."/>
            <person name="Van de Peer Y."/>
            <person name="Marchal K."/>
            <person name="Chen J."/>
        </authorList>
    </citation>
    <scope>NUCLEOTIDE SEQUENCE [LARGE SCALE GENOMIC DNA]</scope>
    <source>
        <tissue evidence="6">Leaf</tissue>
    </source>
</reference>
<accession>A0A822XDR0</accession>
<dbReference type="GO" id="GO:0050832">
    <property type="term" value="P:defense response to fungus"/>
    <property type="evidence" value="ECO:0007669"/>
    <property type="project" value="UniProtKB-KW"/>
</dbReference>